<protein>
    <recommendedName>
        <fullName evidence="7">Nudix hydrolase domain-containing protein</fullName>
    </recommendedName>
</protein>
<gene>
    <name evidence="8" type="ORF">EEDITHA_LOCUS8862</name>
</gene>
<dbReference type="SUPFAM" id="SSF55811">
    <property type="entry name" value="Nudix"/>
    <property type="match status" value="1"/>
</dbReference>
<dbReference type="CDD" id="cd03426">
    <property type="entry name" value="NUDIX_CoAse_Nudt7"/>
    <property type="match status" value="1"/>
</dbReference>
<dbReference type="InterPro" id="IPR015797">
    <property type="entry name" value="NUDIX_hydrolase-like_dom_sf"/>
</dbReference>
<dbReference type="InterPro" id="IPR020084">
    <property type="entry name" value="NUDIX_hydrolase_CS"/>
</dbReference>
<evidence type="ECO:0000256" key="5">
    <source>
        <dbReference type="ARBA" id="ARBA00022842"/>
    </source>
</evidence>
<evidence type="ECO:0000313" key="8">
    <source>
        <dbReference type="EMBL" id="CAH2093168.1"/>
    </source>
</evidence>
<keyword evidence="5" id="KW-0460">Magnesium</keyword>
<keyword evidence="4" id="KW-0378">Hydrolase</keyword>
<keyword evidence="3" id="KW-0479">Metal-binding</keyword>
<dbReference type="AlphaFoldDB" id="A0AAU9U531"/>
<evidence type="ECO:0000256" key="3">
    <source>
        <dbReference type="ARBA" id="ARBA00022723"/>
    </source>
</evidence>
<dbReference type="InterPro" id="IPR045121">
    <property type="entry name" value="CoAse"/>
</dbReference>
<evidence type="ECO:0000313" key="9">
    <source>
        <dbReference type="Proteomes" id="UP001153954"/>
    </source>
</evidence>
<evidence type="ECO:0000259" key="7">
    <source>
        <dbReference type="PROSITE" id="PS51462"/>
    </source>
</evidence>
<accession>A0AAU9U531</accession>
<reference evidence="8" key="1">
    <citation type="submission" date="2022-03" db="EMBL/GenBank/DDBJ databases">
        <authorList>
            <person name="Tunstrom K."/>
        </authorList>
    </citation>
    <scope>NUCLEOTIDE SEQUENCE</scope>
</reference>
<feature type="domain" description="Nudix hydrolase" evidence="7">
    <location>
        <begin position="35"/>
        <end position="173"/>
    </location>
</feature>
<evidence type="ECO:0000256" key="2">
    <source>
        <dbReference type="ARBA" id="ARBA00001946"/>
    </source>
</evidence>
<dbReference type="GO" id="GO:0010945">
    <property type="term" value="F:coenzyme A diphosphatase activity"/>
    <property type="evidence" value="ECO:0007669"/>
    <property type="project" value="InterPro"/>
</dbReference>
<sequence length="217" mass="24500">MSLLPEILLSTLARQSCISKLKDLPALVTNPGEPQVKAAVLLPLFVQDGEVHILYTLRSSNLNSHSGQVSFPGGKLDENENVIDAALRESYEEIGVRPESVDVWCEMAPIQGRDKTMLITPVVGFIENLSLNNLIPNIDEVDEIFSEPMSLFCDKTKHAHLKHERYMLPVFLGKHKIWGITGLITHIFLQCFLPSDLYQTDFGRQRYKLEELMPSKL</sequence>
<dbReference type="PANTHER" id="PTHR12992:SF11">
    <property type="entry name" value="MITOCHONDRIAL COENZYME A DIPHOSPHATASE NUDT8"/>
    <property type="match status" value="1"/>
</dbReference>
<comment type="cofactor">
    <cofactor evidence="1">
        <name>Mn(2+)</name>
        <dbReference type="ChEBI" id="CHEBI:29035"/>
    </cofactor>
</comment>
<dbReference type="GO" id="GO:0046872">
    <property type="term" value="F:metal ion binding"/>
    <property type="evidence" value="ECO:0007669"/>
    <property type="project" value="UniProtKB-KW"/>
</dbReference>
<dbReference type="InterPro" id="IPR000086">
    <property type="entry name" value="NUDIX_hydrolase_dom"/>
</dbReference>
<dbReference type="Proteomes" id="UP001153954">
    <property type="component" value="Unassembled WGS sequence"/>
</dbReference>
<dbReference type="EMBL" id="CAKOGL010000012">
    <property type="protein sequence ID" value="CAH2093168.1"/>
    <property type="molecule type" value="Genomic_DNA"/>
</dbReference>
<organism evidence="8 9">
    <name type="scientific">Euphydryas editha</name>
    <name type="common">Edith's checkerspot</name>
    <dbReference type="NCBI Taxonomy" id="104508"/>
    <lineage>
        <taxon>Eukaryota</taxon>
        <taxon>Metazoa</taxon>
        <taxon>Ecdysozoa</taxon>
        <taxon>Arthropoda</taxon>
        <taxon>Hexapoda</taxon>
        <taxon>Insecta</taxon>
        <taxon>Pterygota</taxon>
        <taxon>Neoptera</taxon>
        <taxon>Endopterygota</taxon>
        <taxon>Lepidoptera</taxon>
        <taxon>Glossata</taxon>
        <taxon>Ditrysia</taxon>
        <taxon>Papilionoidea</taxon>
        <taxon>Nymphalidae</taxon>
        <taxon>Nymphalinae</taxon>
        <taxon>Euphydryas</taxon>
    </lineage>
</organism>
<proteinExistence type="predicted"/>
<name>A0AAU9U531_EUPED</name>
<comment type="cofactor">
    <cofactor evidence="2">
        <name>Mg(2+)</name>
        <dbReference type="ChEBI" id="CHEBI:18420"/>
    </cofactor>
</comment>
<keyword evidence="9" id="KW-1185">Reference proteome</keyword>
<keyword evidence="6" id="KW-0464">Manganese</keyword>
<dbReference type="Pfam" id="PF00293">
    <property type="entry name" value="NUDIX"/>
    <property type="match status" value="1"/>
</dbReference>
<dbReference type="PANTHER" id="PTHR12992">
    <property type="entry name" value="NUDIX HYDROLASE"/>
    <property type="match status" value="1"/>
</dbReference>
<evidence type="ECO:0000256" key="4">
    <source>
        <dbReference type="ARBA" id="ARBA00022801"/>
    </source>
</evidence>
<dbReference type="Gene3D" id="3.90.79.10">
    <property type="entry name" value="Nucleoside Triphosphate Pyrophosphohydrolase"/>
    <property type="match status" value="1"/>
</dbReference>
<evidence type="ECO:0000256" key="6">
    <source>
        <dbReference type="ARBA" id="ARBA00023211"/>
    </source>
</evidence>
<dbReference type="PROSITE" id="PS51462">
    <property type="entry name" value="NUDIX"/>
    <property type="match status" value="1"/>
</dbReference>
<dbReference type="PROSITE" id="PS00893">
    <property type="entry name" value="NUDIX_BOX"/>
    <property type="match status" value="1"/>
</dbReference>
<evidence type="ECO:0000256" key="1">
    <source>
        <dbReference type="ARBA" id="ARBA00001936"/>
    </source>
</evidence>
<comment type="caution">
    <text evidence="8">The sequence shown here is derived from an EMBL/GenBank/DDBJ whole genome shotgun (WGS) entry which is preliminary data.</text>
</comment>